<dbReference type="GO" id="GO:0023051">
    <property type="term" value="P:regulation of signaling"/>
    <property type="evidence" value="ECO:0007669"/>
    <property type="project" value="InterPro"/>
</dbReference>
<dbReference type="GO" id="GO:0046872">
    <property type="term" value="F:metal ion binding"/>
    <property type="evidence" value="ECO:0007669"/>
    <property type="project" value="UniProtKB-KW"/>
</dbReference>
<dbReference type="SUPFAM" id="SSF47576">
    <property type="entry name" value="Calponin-homology domain, CH-domain"/>
    <property type="match status" value="1"/>
</dbReference>
<evidence type="ECO:0000256" key="1">
    <source>
        <dbReference type="ARBA" id="ARBA00022723"/>
    </source>
</evidence>
<dbReference type="InterPro" id="IPR001478">
    <property type="entry name" value="PDZ"/>
</dbReference>
<evidence type="ECO:0000256" key="6">
    <source>
        <dbReference type="SAM" id="MobiDB-lite"/>
    </source>
</evidence>
<dbReference type="SUPFAM" id="SSF50156">
    <property type="entry name" value="PDZ domain-like"/>
    <property type="match status" value="1"/>
</dbReference>
<dbReference type="Pfam" id="PF17820">
    <property type="entry name" value="PDZ_6"/>
    <property type="match status" value="1"/>
</dbReference>
<evidence type="ECO:0000256" key="5">
    <source>
        <dbReference type="SAM" id="Coils"/>
    </source>
</evidence>
<reference evidence="11" key="1">
    <citation type="submission" date="2025-08" db="UniProtKB">
        <authorList>
            <consortium name="RefSeq"/>
        </authorList>
    </citation>
    <scope>IDENTIFICATION</scope>
</reference>
<evidence type="ECO:0000313" key="11">
    <source>
        <dbReference type="RefSeq" id="XP_030634819.1"/>
    </source>
</evidence>
<dbReference type="InterPro" id="IPR041489">
    <property type="entry name" value="PDZ_6"/>
</dbReference>
<dbReference type="InterPro" id="IPR001781">
    <property type="entry name" value="Znf_LIM"/>
</dbReference>
<feature type="compositionally biased region" description="Low complexity" evidence="6">
    <location>
        <begin position="1363"/>
        <end position="1381"/>
    </location>
</feature>
<keyword evidence="3 4" id="KW-0440">LIM domain</keyword>
<evidence type="ECO:0000259" key="8">
    <source>
        <dbReference type="PROSITE" id="PS50023"/>
    </source>
</evidence>
<feature type="domain" description="LIM zinc-binding" evidence="8">
    <location>
        <begin position="1412"/>
        <end position="1479"/>
    </location>
</feature>
<dbReference type="PROSITE" id="PS50021">
    <property type="entry name" value="CH"/>
    <property type="match status" value="1"/>
</dbReference>
<feature type="compositionally biased region" description="Polar residues" evidence="6">
    <location>
        <begin position="851"/>
        <end position="873"/>
    </location>
</feature>
<dbReference type="GeneID" id="115815988"/>
<dbReference type="Gene3D" id="1.10.418.10">
    <property type="entry name" value="Calponin-like domain"/>
    <property type="match status" value="1"/>
</dbReference>
<feature type="compositionally biased region" description="Polar residues" evidence="6">
    <location>
        <begin position="729"/>
        <end position="745"/>
    </location>
</feature>
<evidence type="ECO:0000256" key="3">
    <source>
        <dbReference type="ARBA" id="ARBA00023038"/>
    </source>
</evidence>
<dbReference type="PROSITE" id="PS00478">
    <property type="entry name" value="LIM_DOMAIN_1"/>
    <property type="match status" value="1"/>
</dbReference>
<feature type="region of interest" description="Disordered" evidence="6">
    <location>
        <begin position="237"/>
        <end position="291"/>
    </location>
</feature>
<dbReference type="PRINTS" id="PR00888">
    <property type="entry name" value="SM22CALPONIN"/>
</dbReference>
<proteinExistence type="predicted"/>
<dbReference type="SMART" id="SM00132">
    <property type="entry name" value="LIM"/>
    <property type="match status" value="1"/>
</dbReference>
<feature type="compositionally biased region" description="Polar residues" evidence="6">
    <location>
        <begin position="503"/>
        <end position="526"/>
    </location>
</feature>
<dbReference type="InterPro" id="IPR036034">
    <property type="entry name" value="PDZ_sf"/>
</dbReference>
<dbReference type="SMART" id="SM00033">
    <property type="entry name" value="CH"/>
    <property type="match status" value="1"/>
</dbReference>
<keyword evidence="10" id="KW-1185">Reference proteome</keyword>
<protein>
    <submittedName>
        <fullName evidence="11">LIM domain only protein 7b</fullName>
    </submittedName>
</protein>
<evidence type="ECO:0000256" key="4">
    <source>
        <dbReference type="PROSITE-ProRule" id="PRU00125"/>
    </source>
</evidence>
<feature type="region of interest" description="Disordered" evidence="6">
    <location>
        <begin position="1229"/>
        <end position="1253"/>
    </location>
</feature>
<dbReference type="SMART" id="SM00228">
    <property type="entry name" value="PDZ"/>
    <property type="match status" value="1"/>
</dbReference>
<feature type="domain" description="Calponin-homology (CH)" evidence="7">
    <location>
        <begin position="12"/>
        <end position="129"/>
    </location>
</feature>
<dbReference type="FunFam" id="1.10.418.10:FF:000038">
    <property type="entry name" value="LIM and calponin homology domains-containing protein 1"/>
    <property type="match status" value="1"/>
</dbReference>
<feature type="coiled-coil region" evidence="5">
    <location>
        <begin position="1266"/>
        <end position="1293"/>
    </location>
</feature>
<dbReference type="InterPro" id="IPR003096">
    <property type="entry name" value="SM22_calponin"/>
</dbReference>
<dbReference type="PANTHER" id="PTHR46767:SF2">
    <property type="entry name" value="LIM DOMAIN 7B"/>
    <property type="match status" value="1"/>
</dbReference>
<feature type="region of interest" description="Disordered" evidence="6">
    <location>
        <begin position="497"/>
        <end position="545"/>
    </location>
</feature>
<dbReference type="InterPro" id="IPR036872">
    <property type="entry name" value="CH_dom_sf"/>
</dbReference>
<gene>
    <name evidence="11" type="primary">lmo7b</name>
</gene>
<keyword evidence="2 4" id="KW-0862">Zinc</keyword>
<keyword evidence="5" id="KW-0175">Coiled coil</keyword>
<dbReference type="Gene3D" id="2.30.42.10">
    <property type="match status" value="1"/>
</dbReference>
<feature type="coiled-coil region" evidence="5">
    <location>
        <begin position="1138"/>
        <end position="1165"/>
    </location>
</feature>
<dbReference type="RefSeq" id="XP_030634819.1">
    <property type="nucleotide sequence ID" value="XM_030778959.1"/>
</dbReference>
<dbReference type="PROSITE" id="PS50106">
    <property type="entry name" value="PDZ"/>
    <property type="match status" value="1"/>
</dbReference>
<evidence type="ECO:0000259" key="7">
    <source>
        <dbReference type="PROSITE" id="PS50021"/>
    </source>
</evidence>
<feature type="compositionally biased region" description="Low complexity" evidence="6">
    <location>
        <begin position="644"/>
        <end position="657"/>
    </location>
</feature>
<evidence type="ECO:0000256" key="2">
    <source>
        <dbReference type="ARBA" id="ARBA00022833"/>
    </source>
</evidence>
<dbReference type="Pfam" id="PF00307">
    <property type="entry name" value="CH"/>
    <property type="match status" value="1"/>
</dbReference>
<dbReference type="CTD" id="558333"/>
<feature type="compositionally biased region" description="Polar residues" evidence="6">
    <location>
        <begin position="533"/>
        <end position="544"/>
    </location>
</feature>
<feature type="compositionally biased region" description="Polar residues" evidence="6">
    <location>
        <begin position="1330"/>
        <end position="1345"/>
    </location>
</feature>
<dbReference type="InParanoid" id="A0A6J2VT01"/>
<keyword evidence="1 4" id="KW-0479">Metal-binding</keyword>
<accession>A0A6J2VT01</accession>
<feature type="region of interest" description="Disordered" evidence="6">
    <location>
        <begin position="325"/>
        <end position="350"/>
    </location>
</feature>
<feature type="domain" description="PDZ" evidence="9">
    <location>
        <begin position="899"/>
        <end position="960"/>
    </location>
</feature>
<feature type="compositionally biased region" description="Low complexity" evidence="6">
    <location>
        <begin position="715"/>
        <end position="728"/>
    </location>
</feature>
<evidence type="ECO:0000313" key="10">
    <source>
        <dbReference type="Proteomes" id="UP000504632"/>
    </source>
</evidence>
<evidence type="ECO:0000259" key="9">
    <source>
        <dbReference type="PROSITE" id="PS50106"/>
    </source>
</evidence>
<feature type="compositionally biased region" description="Basic and acidic residues" evidence="6">
    <location>
        <begin position="259"/>
        <end position="268"/>
    </location>
</feature>
<dbReference type="InterPro" id="IPR029978">
    <property type="entry name" value="LMO-7"/>
</dbReference>
<feature type="compositionally biased region" description="Polar residues" evidence="6">
    <location>
        <begin position="665"/>
        <end position="684"/>
    </location>
</feature>
<dbReference type="PROSITE" id="PS50023">
    <property type="entry name" value="LIM_DOMAIN_2"/>
    <property type="match status" value="1"/>
</dbReference>
<feature type="compositionally biased region" description="Polar residues" evidence="6">
    <location>
        <begin position="704"/>
        <end position="714"/>
    </location>
</feature>
<dbReference type="Gene3D" id="2.10.110.10">
    <property type="entry name" value="Cysteine Rich Protein"/>
    <property type="match status" value="1"/>
</dbReference>
<dbReference type="InterPro" id="IPR001715">
    <property type="entry name" value="CH_dom"/>
</dbReference>
<dbReference type="GO" id="GO:0030155">
    <property type="term" value="P:regulation of cell adhesion"/>
    <property type="evidence" value="ECO:0007669"/>
    <property type="project" value="InterPro"/>
</dbReference>
<dbReference type="Proteomes" id="UP000504632">
    <property type="component" value="Chromosome 7"/>
</dbReference>
<organism evidence="10 11">
    <name type="scientific">Chanos chanos</name>
    <name type="common">Milkfish</name>
    <name type="synonym">Mugil chanos</name>
    <dbReference type="NCBI Taxonomy" id="29144"/>
    <lineage>
        <taxon>Eukaryota</taxon>
        <taxon>Metazoa</taxon>
        <taxon>Chordata</taxon>
        <taxon>Craniata</taxon>
        <taxon>Vertebrata</taxon>
        <taxon>Euteleostomi</taxon>
        <taxon>Actinopterygii</taxon>
        <taxon>Neopterygii</taxon>
        <taxon>Teleostei</taxon>
        <taxon>Ostariophysi</taxon>
        <taxon>Gonorynchiformes</taxon>
        <taxon>Chanidae</taxon>
        <taxon>Chanos</taxon>
    </lineage>
</organism>
<dbReference type="InterPro" id="IPR031865">
    <property type="entry name" value="DUF4757"/>
</dbReference>
<feature type="region of interest" description="Disordered" evidence="6">
    <location>
        <begin position="1330"/>
        <end position="1403"/>
    </location>
</feature>
<dbReference type="PANTHER" id="PTHR46767">
    <property type="entry name" value="LIM DOMAIN ONLY PROTEIN 7"/>
    <property type="match status" value="1"/>
</dbReference>
<dbReference type="OrthoDB" id="15627at2759"/>
<dbReference type="CDD" id="cd08368">
    <property type="entry name" value="LIM"/>
    <property type="match status" value="1"/>
</dbReference>
<sequence>MEWREQSSVSCEVAFAEAQRWIEEVTRKPFGGKNFRSALENGVLLCDLLNRLSPGIIKRVNRLSTPIAGLDNVNVFLKACKKLGLNDAQLFHPGDLQDVSTRVTVRREETSRRLKNVLITIYWLGRKAQADRFYHGPQLNLKAFEGLLGVALSKALEESTCPKSSVRDSGYGETFYPDREELFSSQSGYRRENSVESLDSVESHTLSVASDNTLVAGSEGIGSDAEAEHFFRMSESRNARGDAQVSQGHVPAALRKKRWENNEDKARGDAGSLISEIGRDTSPSPDGIALPPASAFLQWANSYESDSDSDSDRPEPDLIQDDLASRRFRSTPTATPHNFAIPPKPRRRGPILTVTPRANRSWVAISDASRLPVMSGVASPVPSENTFVNSVDEEFYLMALNAVSSDSDEDRGFADPIQDDLYTRRILQTLHQTSSNTEVNKFLPKYWTPEEEVFVRTIKLGSQRRPWYRKMQGFSRKTSGSSEEDSDYDITPWLATPARTLAPPSNSSHTQPMRSTRNAGSKSTGDITEEHMTQSSAGSRTFDSAVSDRIRQGSLGDLTLEPMAIREIQKENLDNVHARLRESEAQWQEDLTKWKNRRRSTNSALRRKKEERERFELLASGGGDSVDRTKVLREVQENSEDKSPSSLGSSSKQQLTSEFKPHNATVLTDTHTTENISSSTSAKGRSNLALLRSQTPVLGDRTHMSSTGSPVPYQSSMPGPMRSSGPSGTDSTAQGKSQTSSTDTFGSGPEPDQQQLQQQLGPSSARSSPIDPSWTGARGVSASLPRGYRRSESGSRLSTGVTPRPFGAKSRLSLSRSHGERGSWSSAPPSFKEVKDGRLSAPPTRSLISKIDNSGPKQFVPPNSVSENGQTEETVQDRRSSGVTCAVAPLSQVRHSDMRVSLNQKPNSARDFGFQTHWDSTGARITSIQPGSPAELCQLQVGDEILAVGGRRVADMNYEQWKASTDAALQKGSLLMDVRRYGQDDWGSGHTSLPYKSHKTINLTSADSTLIGRPDHYVDVRKDSSSALDSTVKPQLNGQSVNGFSSNVLNGGLSDDPLIHRHKEYELIALKNRKRRSEFFKRKGSSGFVVSSSVYLCGGSESAISDLKVPSIGASSSSSPRWSWDSEVERKRQEKWQMEQERLLQEKCRRDQERLEEEWRRAQREATGEYDPAEEPRSMGLTNGYSDFRSPVPPSNQSTSLPYFASNQHAEEMQARDRMSVRIASVAKVKEHTDGPATGDQWKKSKSTPSLQGIFSQETKGALKDLVKKKRQMSQAERERLQLLEEMRKKNHLLTDNSWIRQRSSSNIYKEPITVGTPFRRHESLENLHSNSSWVRPFSSSSNPRPHSAIGNVGAFRGPGRYSVGPSASSSSFRPSPWSYSTAASATPPPEESTTGSHPNLAEHGRVVSGRQKCWRCKLPLGKGAAMVIESLDLCFHLGCFKCISCMRELGTRSESGAQVRIRNKQLFCDFCYARLRVRPGFPK</sequence>
<dbReference type="Pfam" id="PF00412">
    <property type="entry name" value="LIM"/>
    <property type="match status" value="1"/>
</dbReference>
<dbReference type="Pfam" id="PF15949">
    <property type="entry name" value="DUF4757"/>
    <property type="match status" value="1"/>
</dbReference>
<name>A0A6J2VT01_CHACN</name>
<feature type="region of interest" description="Disordered" evidence="6">
    <location>
        <begin position="635"/>
        <end position="881"/>
    </location>
</feature>